<keyword evidence="5" id="KW-0539">Nucleus</keyword>
<feature type="compositionally biased region" description="Polar residues" evidence="7">
    <location>
        <begin position="619"/>
        <end position="651"/>
    </location>
</feature>
<dbReference type="OrthoDB" id="10071381at2759"/>
<evidence type="ECO:0000256" key="1">
    <source>
        <dbReference type="ARBA" id="ARBA00004123"/>
    </source>
</evidence>
<keyword evidence="4" id="KW-0159">Chromosome partition</keyword>
<evidence type="ECO:0000256" key="4">
    <source>
        <dbReference type="ARBA" id="ARBA00022829"/>
    </source>
</evidence>
<comment type="similarity">
    <text evidence="2">Belongs to the rad21 family.</text>
</comment>
<dbReference type="AlphaFoldDB" id="A0A7J6WEF6"/>
<accession>A0A7J6WEF6</accession>
<evidence type="ECO:0000256" key="6">
    <source>
        <dbReference type="ARBA" id="ARBA00064543"/>
    </source>
</evidence>
<evidence type="ECO:0000259" key="8">
    <source>
        <dbReference type="Pfam" id="PF04824"/>
    </source>
</evidence>
<feature type="compositionally biased region" description="Polar residues" evidence="7">
    <location>
        <begin position="661"/>
        <end position="679"/>
    </location>
</feature>
<dbReference type="GO" id="GO:0005634">
    <property type="term" value="C:nucleus"/>
    <property type="evidence" value="ECO:0007669"/>
    <property type="project" value="UniProtKB-SubCell"/>
</dbReference>
<dbReference type="Pfam" id="PF04824">
    <property type="entry name" value="Rad21_Rec8"/>
    <property type="match status" value="1"/>
</dbReference>
<keyword evidence="3" id="KW-0132">Cell division</keyword>
<dbReference type="FunFam" id="1.10.10.580:FF:000002">
    <property type="entry name" value="Sister chromatid cohesion 1 protein 4"/>
    <property type="match status" value="1"/>
</dbReference>
<dbReference type="SUPFAM" id="SSF46785">
    <property type="entry name" value="Winged helix' DNA-binding domain"/>
    <property type="match status" value="1"/>
</dbReference>
<evidence type="ECO:0000313" key="10">
    <source>
        <dbReference type="EMBL" id="KAF5195238.1"/>
    </source>
</evidence>
<name>A0A7J6WEF6_THATH</name>
<comment type="subunit">
    <text evidence="6">Component of the cohesin complex.</text>
</comment>
<dbReference type="Gene3D" id="1.10.10.580">
    <property type="entry name" value="Structural maintenance of chromosome 1. Chain E"/>
    <property type="match status" value="1"/>
</dbReference>
<evidence type="ECO:0000256" key="7">
    <source>
        <dbReference type="SAM" id="MobiDB-lite"/>
    </source>
</evidence>
<dbReference type="GO" id="GO:0007062">
    <property type="term" value="P:sister chromatid cohesion"/>
    <property type="evidence" value="ECO:0007669"/>
    <property type="project" value="InterPro"/>
</dbReference>
<dbReference type="InterPro" id="IPR023093">
    <property type="entry name" value="ScpA-like_C"/>
</dbReference>
<dbReference type="GO" id="GO:0008278">
    <property type="term" value="C:cohesin complex"/>
    <property type="evidence" value="ECO:0007669"/>
    <property type="project" value="InterPro"/>
</dbReference>
<dbReference type="Pfam" id="PF04825">
    <property type="entry name" value="Rad21_Rec8_N"/>
    <property type="match status" value="1"/>
</dbReference>
<dbReference type="InterPro" id="IPR006909">
    <property type="entry name" value="Rad21/Rec8_C_eu"/>
</dbReference>
<dbReference type="InterPro" id="IPR039781">
    <property type="entry name" value="Rad21/Rec8-like"/>
</dbReference>
<evidence type="ECO:0000256" key="2">
    <source>
        <dbReference type="ARBA" id="ARBA00009870"/>
    </source>
</evidence>
<sequence length="809" mass="91307">MFYSQYILSKKGPLKPIWVAAYFHKRLKKEQVTETDISSSVDQIRQNVITVTYRVLGYLLLGVVRIYSKKVEYLYDDCNEALKNIKSSVPLKKSKEGMWARYSSITLPERFELDSFDLEISEDMSGGNTIPHQRYILEERSEDAGNMDYSFTKYFQEEGLAHFETGNTVHTTVRGESTAWPQKFMLEERFDDADNLHITLDKDFHDNEFTRFETSDTVRTPTRDVLSPRLMDKYTEVYPSPVPTGLETSVENLQGSQLPEEEFIDCGGSSGDDESVEPTTQTKEFDKYTTRINFMGITPLDLGELGIFNEGDPLVNADTPSHIPTGSEASMENLQGNQLPTEEFIDCGRSCGDDESVEPTTQNKEVDKHKKRIEFMGITPLESGELGIFNKGDPLANIDTPSYFPTGSEASIEKLQGNQLPREKFVDCGRSGGNDEFVELALQNKEVDRPAKRIKFLEITPSDLGELDIFKKGDPLANTEIPSHVPIGSEAATPSELMVIHTPSKKESFRFSRKRKRPLDNAIILSNEVIRQGLDDSSSLVVSRRIAPRTALGVWKKYKLPKFYQNFLEPLIPCTPQHKTRLYRRKFVTPKPLETSEIPVNLGEDRYAANKEPSERSPPETNTTDNSTLRLCETLTSSSLDIKVPTTSGPSSAHREPSEESPYSETNTMDHSTWSSFETPTTNCLDTAISDGESSLSETETEAQDIGLNLKDEELHPGEEESNENQYGWSHRTRKVAGFLRKSFLDRKECGNTEPLNLNPVLNNKTKKESARLFYEILVLKSRGLVDVKQDTPYDDICLLSTPKLVPSD</sequence>
<evidence type="ECO:0000313" key="11">
    <source>
        <dbReference type="Proteomes" id="UP000554482"/>
    </source>
</evidence>
<dbReference type="EMBL" id="JABWDY010017610">
    <property type="protein sequence ID" value="KAF5195238.1"/>
    <property type="molecule type" value="Genomic_DNA"/>
</dbReference>
<dbReference type="GO" id="GO:1990414">
    <property type="term" value="P:replication-born double-strand break repair via sister chromatid exchange"/>
    <property type="evidence" value="ECO:0007669"/>
    <property type="project" value="TreeGrafter"/>
</dbReference>
<keyword evidence="11" id="KW-1185">Reference proteome</keyword>
<feature type="compositionally biased region" description="Basic and acidic residues" evidence="7">
    <location>
        <begin position="603"/>
        <end position="618"/>
    </location>
</feature>
<dbReference type="Proteomes" id="UP000554482">
    <property type="component" value="Unassembled WGS sequence"/>
</dbReference>
<dbReference type="InterPro" id="IPR036390">
    <property type="entry name" value="WH_DNA-bd_sf"/>
</dbReference>
<dbReference type="CDD" id="cd21793">
    <property type="entry name" value="Rad21_Rec8_M_AtSYN1-like"/>
    <property type="match status" value="1"/>
</dbReference>
<evidence type="ECO:0000256" key="5">
    <source>
        <dbReference type="ARBA" id="ARBA00023242"/>
    </source>
</evidence>
<dbReference type="InterPro" id="IPR006910">
    <property type="entry name" value="Rad21_Rec8_N"/>
</dbReference>
<dbReference type="GO" id="GO:0003682">
    <property type="term" value="F:chromatin binding"/>
    <property type="evidence" value="ECO:0007669"/>
    <property type="project" value="TreeGrafter"/>
</dbReference>
<feature type="region of interest" description="Disordered" evidence="7">
    <location>
        <begin position="596"/>
        <end position="679"/>
    </location>
</feature>
<dbReference type="PANTHER" id="PTHR12585">
    <property type="entry name" value="SCC1 / RAD21 FAMILY MEMBER"/>
    <property type="match status" value="1"/>
</dbReference>
<organism evidence="10 11">
    <name type="scientific">Thalictrum thalictroides</name>
    <name type="common">Rue-anemone</name>
    <name type="synonym">Anemone thalictroides</name>
    <dbReference type="NCBI Taxonomy" id="46969"/>
    <lineage>
        <taxon>Eukaryota</taxon>
        <taxon>Viridiplantae</taxon>
        <taxon>Streptophyta</taxon>
        <taxon>Embryophyta</taxon>
        <taxon>Tracheophyta</taxon>
        <taxon>Spermatophyta</taxon>
        <taxon>Magnoliopsida</taxon>
        <taxon>Ranunculales</taxon>
        <taxon>Ranunculaceae</taxon>
        <taxon>Thalictroideae</taxon>
        <taxon>Thalictrum</taxon>
    </lineage>
</organism>
<dbReference type="PANTHER" id="PTHR12585:SF73">
    <property type="entry name" value="SISTER CHROMATID COHESION 1 PROTEIN 2"/>
    <property type="match status" value="1"/>
</dbReference>
<dbReference type="GO" id="GO:0007059">
    <property type="term" value="P:chromosome segregation"/>
    <property type="evidence" value="ECO:0007669"/>
    <property type="project" value="UniProtKB-KW"/>
</dbReference>
<keyword evidence="3" id="KW-0498">Mitosis</keyword>
<evidence type="ECO:0000259" key="9">
    <source>
        <dbReference type="Pfam" id="PF04825"/>
    </source>
</evidence>
<protein>
    <submittedName>
        <fullName evidence="10">Sister chromatid cohesion 1 protein</fullName>
    </submittedName>
</protein>
<keyword evidence="3" id="KW-0131">Cell cycle</keyword>
<comment type="subcellular location">
    <subcellularLocation>
        <location evidence="1">Nucleus</location>
    </subcellularLocation>
</comment>
<feature type="domain" description="Rad21/Rec8-like protein C-terminal eukaryotic" evidence="8">
    <location>
        <begin position="752"/>
        <end position="804"/>
    </location>
</feature>
<comment type="caution">
    <text evidence="10">The sequence shown here is derived from an EMBL/GenBank/DDBJ whole genome shotgun (WGS) entry which is preliminary data.</text>
</comment>
<evidence type="ECO:0000256" key="3">
    <source>
        <dbReference type="ARBA" id="ARBA00022776"/>
    </source>
</evidence>
<gene>
    <name evidence="10" type="ORF">FRX31_015176</name>
</gene>
<reference evidence="10 11" key="1">
    <citation type="submission" date="2020-06" db="EMBL/GenBank/DDBJ databases">
        <title>Transcriptomic and genomic resources for Thalictrum thalictroides and T. hernandezii: Facilitating candidate gene discovery in an emerging model plant lineage.</title>
        <authorList>
            <person name="Arias T."/>
            <person name="Riano-Pachon D.M."/>
            <person name="Di Stilio V.S."/>
        </authorList>
    </citation>
    <scope>NUCLEOTIDE SEQUENCE [LARGE SCALE GENOMIC DNA]</scope>
    <source>
        <strain evidence="11">cv. WT478/WT964</strain>
        <tissue evidence="10">Leaves</tissue>
    </source>
</reference>
<feature type="domain" description="Rad21/Rec8-like protein N-terminal" evidence="9">
    <location>
        <begin position="1"/>
        <end position="90"/>
    </location>
</feature>
<proteinExistence type="inferred from homology"/>